<keyword evidence="2" id="KW-1185">Reference proteome</keyword>
<comment type="caution">
    <text evidence="1">The sequence shown here is derived from an EMBL/GenBank/DDBJ whole genome shotgun (WGS) entry which is preliminary data.</text>
</comment>
<evidence type="ECO:0000313" key="1">
    <source>
        <dbReference type="EMBL" id="MBK1839529.1"/>
    </source>
</evidence>
<proteinExistence type="predicted"/>
<evidence type="ECO:0000313" key="2">
    <source>
        <dbReference type="Proteomes" id="UP000652760"/>
    </source>
</evidence>
<reference evidence="2" key="1">
    <citation type="submission" date="2021-01" db="EMBL/GenBank/DDBJ databases">
        <title>Genome public.</title>
        <authorList>
            <person name="Liu C."/>
            <person name="Sun Q."/>
        </authorList>
    </citation>
    <scope>NUCLEOTIDE SEQUENCE [LARGE SCALE GENOMIC DNA]</scope>
    <source>
        <strain evidence="2">YIM B02556</strain>
    </source>
</reference>
<sequence length="203" mass="22841">MKNYAQIVASAADDVRQAIVYAALRPMPAVKLGEGITAMDRLYFAADPVQTALKRLKMVLFPWMVRDFRGSPTKTKAICIFDMFLGNGNEKDENYSRLMGRMNTVRQDSELAKSMSWFKRVSTSSGRKVDAGIFDDMYCLHMLGTSNDFTFKAAHQELFHQIMRTPPRTSFSSELSAAVREIRETCKAAGFPLKKLGLNDSFA</sequence>
<accession>A0ABS1F7W1</accession>
<dbReference type="RefSeq" id="WP_200195450.1">
    <property type="nucleotide sequence ID" value="NZ_JAENHM010000058.1"/>
</dbReference>
<gene>
    <name evidence="1" type="ORF">JHL17_19140</name>
</gene>
<organism evidence="1 2">
    <name type="scientific">Azospirillum endophyticum</name>
    <dbReference type="NCBI Taxonomy" id="2800326"/>
    <lineage>
        <taxon>Bacteria</taxon>
        <taxon>Pseudomonadati</taxon>
        <taxon>Pseudomonadota</taxon>
        <taxon>Alphaproteobacteria</taxon>
        <taxon>Rhodospirillales</taxon>
        <taxon>Azospirillaceae</taxon>
        <taxon>Azospirillum</taxon>
    </lineage>
</organism>
<dbReference type="EMBL" id="JAENHM010000058">
    <property type="protein sequence ID" value="MBK1839529.1"/>
    <property type="molecule type" value="Genomic_DNA"/>
</dbReference>
<name>A0ABS1F7W1_9PROT</name>
<protein>
    <submittedName>
        <fullName evidence="1">Uncharacterized protein</fullName>
    </submittedName>
</protein>
<dbReference type="Proteomes" id="UP000652760">
    <property type="component" value="Unassembled WGS sequence"/>
</dbReference>